<dbReference type="Proteomes" id="UP000260943">
    <property type="component" value="Unassembled WGS sequence"/>
</dbReference>
<dbReference type="InterPro" id="IPR010572">
    <property type="entry name" value="Tail_dom"/>
</dbReference>
<comment type="caution">
    <text evidence="2">The sequence shown here is derived from an EMBL/GenBank/DDBJ whole genome shotgun (WGS) entry which is preliminary data.</text>
</comment>
<organism evidence="2 3">
    <name type="scientific">Collinsella tanakaei</name>
    <dbReference type="NCBI Taxonomy" id="626935"/>
    <lineage>
        <taxon>Bacteria</taxon>
        <taxon>Bacillati</taxon>
        <taxon>Actinomycetota</taxon>
        <taxon>Coriobacteriia</taxon>
        <taxon>Coriobacteriales</taxon>
        <taxon>Coriobacteriaceae</taxon>
        <taxon>Collinsella</taxon>
    </lineage>
</organism>
<dbReference type="RefSeq" id="WP_117680370.1">
    <property type="nucleotide sequence ID" value="NZ_QSRJ01000018.1"/>
</dbReference>
<gene>
    <name evidence="2" type="ORF">DXC81_10650</name>
</gene>
<dbReference type="AlphaFoldDB" id="A0A3E4QNB4"/>
<evidence type="ECO:0000313" key="3">
    <source>
        <dbReference type="Proteomes" id="UP000260943"/>
    </source>
</evidence>
<feature type="domain" description="Tail spike" evidence="1">
    <location>
        <begin position="91"/>
        <end position="348"/>
    </location>
</feature>
<accession>A0A3E4QNB4</accession>
<proteinExistence type="predicted"/>
<reference evidence="2 3" key="1">
    <citation type="submission" date="2018-08" db="EMBL/GenBank/DDBJ databases">
        <title>A genome reference for cultivated species of the human gut microbiota.</title>
        <authorList>
            <person name="Zou Y."/>
            <person name="Xue W."/>
            <person name="Luo G."/>
        </authorList>
    </citation>
    <scope>NUCLEOTIDE SEQUENCE [LARGE SCALE GENOMIC DNA]</scope>
    <source>
        <strain evidence="2 3">TF08-14</strain>
    </source>
</reference>
<dbReference type="NCBIfam" id="TIGR01665">
    <property type="entry name" value="put_anti_recept"/>
    <property type="match status" value="1"/>
</dbReference>
<dbReference type="InterPro" id="IPR007119">
    <property type="entry name" value="Phage_tail_spike_N"/>
</dbReference>
<sequence>MRLILMDRWGGQIRTLTDVLSATWTEELGGEDALELKTATPVAKGNRVVWLDAQGLWHEHIVSEVEQAHAEGAPTYRATCENSISELYGDFVEDRKPRDEVAAAALAGILETTRWEVGTVSVKGSASTNFYRVSAREALQKLIETWGGELSTTIEVEGCEVTARRVNLTRRGRDNGRRFTYSRDMTEVSRTFCADDVVTAMYGFGKGEEVGDGYGRGIDFSEINKGKSYVEDLAALELWGRPDGRGGKAHVFGVYENSECADKRQLLEETRAALAERCAPRVSYEASVLAYSRYGYDMAGVALGDDIALVDTAMEPEVRVKGRATRIVRDMLDGGRATEVTVGNIVEGLDGVLASQGSELQGLKDRATAWDVAASTPGPYIEQVMDGLNAKFDEGASYVYTSPEMGVVIGSVPLDPETGLPTRLPASALQLAGGGFRIADSLKGDGTWDWRTFGTGAGFTADEIVAGRIKGGSSYWDLESGDMGFSQGTIHSADGSSSWDLTGGSMLLGGDLTISGGRIADAQGDSYWDLTSGDMVLAGDLTVKGGKIMDASGRNVWDLAGDLMTVGNPNTIIRAGRIEGAGGSYWDLTTGEMELDFAPSGMVDESDMAAAISSSESKLNSRLNSVRSSLESDIEDCQWGVDMARNVTDRISFTSRGMVIEGTNGQSQTVATYNSQGFVVDASMAQINSSNAGVGIKDWGFVYQSKINECQLIVTDGTGGIGRPAFLATAKGVNLYATSDGLYINGRKVLTQ</sequence>
<evidence type="ECO:0000259" key="1">
    <source>
        <dbReference type="Pfam" id="PF06605"/>
    </source>
</evidence>
<name>A0A3E4QNB4_9ACTN</name>
<evidence type="ECO:0000313" key="2">
    <source>
        <dbReference type="EMBL" id="RGL07266.1"/>
    </source>
</evidence>
<dbReference type="Pfam" id="PF06605">
    <property type="entry name" value="Prophage_tail"/>
    <property type="match status" value="1"/>
</dbReference>
<protein>
    <recommendedName>
        <fullName evidence="1">Tail spike domain-containing protein</fullName>
    </recommendedName>
</protein>
<dbReference type="EMBL" id="QSRJ01000018">
    <property type="protein sequence ID" value="RGL07266.1"/>
    <property type="molecule type" value="Genomic_DNA"/>
</dbReference>